<reference evidence="2 3" key="1">
    <citation type="submission" date="2024-05" db="EMBL/GenBank/DDBJ databases">
        <title>A draft genome resource for the thread blight pathogen Marasmius tenuissimus strain MS-2.</title>
        <authorList>
            <person name="Yulfo-Soto G.E."/>
            <person name="Baruah I.K."/>
            <person name="Amoako-Attah I."/>
            <person name="Bukari Y."/>
            <person name="Meinhardt L.W."/>
            <person name="Bailey B.A."/>
            <person name="Cohen S.P."/>
        </authorList>
    </citation>
    <scope>NUCLEOTIDE SEQUENCE [LARGE SCALE GENOMIC DNA]</scope>
    <source>
        <strain evidence="2 3">MS-2</strain>
    </source>
</reference>
<gene>
    <name evidence="2" type="ORF">AAF712_013862</name>
</gene>
<accession>A0ABR2ZEL6</accession>
<keyword evidence="3" id="KW-1185">Reference proteome</keyword>
<organism evidence="2 3">
    <name type="scientific">Marasmius tenuissimus</name>
    <dbReference type="NCBI Taxonomy" id="585030"/>
    <lineage>
        <taxon>Eukaryota</taxon>
        <taxon>Fungi</taxon>
        <taxon>Dikarya</taxon>
        <taxon>Basidiomycota</taxon>
        <taxon>Agaricomycotina</taxon>
        <taxon>Agaricomycetes</taxon>
        <taxon>Agaricomycetidae</taxon>
        <taxon>Agaricales</taxon>
        <taxon>Marasmiineae</taxon>
        <taxon>Marasmiaceae</taxon>
        <taxon>Marasmius</taxon>
    </lineage>
</organism>
<keyword evidence="1" id="KW-0812">Transmembrane</keyword>
<comment type="caution">
    <text evidence="2">The sequence shown here is derived from an EMBL/GenBank/DDBJ whole genome shotgun (WGS) entry which is preliminary data.</text>
</comment>
<evidence type="ECO:0000256" key="1">
    <source>
        <dbReference type="SAM" id="Phobius"/>
    </source>
</evidence>
<dbReference type="Proteomes" id="UP001437256">
    <property type="component" value="Unassembled WGS sequence"/>
</dbReference>
<dbReference type="EMBL" id="JBBXMP010000229">
    <property type="protein sequence ID" value="KAL0059384.1"/>
    <property type="molecule type" value="Genomic_DNA"/>
</dbReference>
<feature type="transmembrane region" description="Helical" evidence="1">
    <location>
        <begin position="187"/>
        <end position="210"/>
    </location>
</feature>
<name>A0ABR2ZEL6_9AGAR</name>
<protein>
    <submittedName>
        <fullName evidence="2">Uncharacterized protein</fullName>
    </submittedName>
</protein>
<evidence type="ECO:0000313" key="3">
    <source>
        <dbReference type="Proteomes" id="UP001437256"/>
    </source>
</evidence>
<feature type="transmembrane region" description="Helical" evidence="1">
    <location>
        <begin position="20"/>
        <end position="42"/>
    </location>
</feature>
<evidence type="ECO:0000313" key="2">
    <source>
        <dbReference type="EMBL" id="KAL0059384.1"/>
    </source>
</evidence>
<sequence length="219" mass="24522">MDLEEALAPYLTVTTVIVRPIASLTALFFVYGLYTIIFGLAIRVLCRRDAQSSRLYLGGTIVLFSLGTFFVSAYLWTSVLSTVIFYKAVKAQDFTPILEYLRHNIQKTATGGIMNLVYDLMNALADLMLIHRCYIIWDSNKFVLYPLAFLSFVLNGITIGCEIPYVVATNDTSSLYNVNMLLKTRQIIEAAAFGITGFNLLLTFMTGTLLQNLGVLDEY</sequence>
<keyword evidence="1" id="KW-0472">Membrane</keyword>
<feature type="transmembrane region" description="Helical" evidence="1">
    <location>
        <begin position="142"/>
        <end position="167"/>
    </location>
</feature>
<proteinExistence type="predicted"/>
<keyword evidence="1" id="KW-1133">Transmembrane helix</keyword>
<feature type="transmembrane region" description="Helical" evidence="1">
    <location>
        <begin position="54"/>
        <end position="76"/>
    </location>
</feature>